<dbReference type="PANTHER" id="PTHR14387:SF0">
    <property type="entry name" value="DUF2428 DOMAIN-CONTAINING PROTEIN"/>
    <property type="match status" value="1"/>
</dbReference>
<evidence type="ECO:0000259" key="3">
    <source>
        <dbReference type="Pfam" id="PF10350"/>
    </source>
</evidence>
<feature type="region of interest" description="Disordered" evidence="2">
    <location>
        <begin position="550"/>
        <end position="601"/>
    </location>
</feature>
<dbReference type="EMBL" id="OC316490">
    <property type="protein sequence ID" value="CAD7392070.1"/>
    <property type="molecule type" value="Genomic_DNA"/>
</dbReference>
<evidence type="ECO:0000313" key="4">
    <source>
        <dbReference type="EMBL" id="CAD7392070.1"/>
    </source>
</evidence>
<dbReference type="Pfam" id="PF10350">
    <property type="entry name" value="DUF2428"/>
    <property type="match status" value="1"/>
</dbReference>
<comment type="similarity">
    <text evidence="1">Belongs to the THADA family.</text>
</comment>
<dbReference type="SUPFAM" id="SSF48371">
    <property type="entry name" value="ARM repeat"/>
    <property type="match status" value="1"/>
</dbReference>
<proteinExistence type="inferred from homology"/>
<name>A0A7R9C8S1_TIMCR</name>
<reference evidence="4" key="1">
    <citation type="submission" date="2020-11" db="EMBL/GenBank/DDBJ databases">
        <authorList>
            <person name="Tran Van P."/>
        </authorList>
    </citation>
    <scope>NUCLEOTIDE SEQUENCE</scope>
</reference>
<dbReference type="AlphaFoldDB" id="A0A7R9C8S1"/>
<dbReference type="GO" id="GO:0005829">
    <property type="term" value="C:cytosol"/>
    <property type="evidence" value="ECO:0007669"/>
    <property type="project" value="TreeGrafter"/>
</dbReference>
<evidence type="ECO:0000256" key="1">
    <source>
        <dbReference type="ARBA" id="ARBA00010409"/>
    </source>
</evidence>
<feature type="compositionally biased region" description="Polar residues" evidence="2">
    <location>
        <begin position="509"/>
        <end position="527"/>
    </location>
</feature>
<sequence length="601" mass="65890">MVYKTSDETMKISLKSRPRTFEGLVVEDIKELEKISGSQIPDRMKSFEGRPCTLSGLLLCCAEWQAQLLQQDLWQAASSGAPLHGLLTALSLVAAHPTGAEISILNSAEVERLVCLMERVVAHLLSVLASKAINITNFAPSFAEMAEAIDSTFCDILSRDEEEVMDITPAHQLVINCIWFNLKACCNLSSELASIESTASDIAERCGLLIVRVLKQCRHKGVIESAGMSLSNLIKMMTSNKCMRACHDLPERILTEFLDVLQEGSSAASVTRRCAGLAILVHKIVASDKQKNRPLLHLCVSRLLKIATDPVRLYSSDTSDLPSTQALHFLCVLVQDSALCQYVAAYMSDITQLCFKKLSSNIWTVRNAALQLFGALVPKLVGEKKNNDENMIVMCGLVAIHIQHSYNASSTEEKITLFLKVVQVLSESCNPQSVHEDFRLSASVSLQLLALTLKSSKNSELIELKKLASVRAESYDTDIEYVLQLLGKEFDQDFLTAYVTDRPDPEHGSYSSKEVPASSSGTSSNPDVYSKDFTRELSINNISKQSPVETLASKNSAVSSKIVTPEKVGPHPKAPPRKTIGTARRTGKSSVLTDKPVKTVL</sequence>
<dbReference type="GO" id="GO:0030488">
    <property type="term" value="P:tRNA methylation"/>
    <property type="evidence" value="ECO:0007669"/>
    <property type="project" value="TreeGrafter"/>
</dbReference>
<protein>
    <recommendedName>
        <fullName evidence="3">DUF2428 domain-containing protein</fullName>
    </recommendedName>
</protein>
<dbReference type="PANTHER" id="PTHR14387">
    <property type="entry name" value="THADA/DEATH RECEPTOR INTERACTING PROTEIN"/>
    <property type="match status" value="1"/>
</dbReference>
<feature type="region of interest" description="Disordered" evidence="2">
    <location>
        <begin position="501"/>
        <end position="529"/>
    </location>
</feature>
<feature type="compositionally biased region" description="Polar residues" evidence="2">
    <location>
        <begin position="550"/>
        <end position="562"/>
    </location>
</feature>
<dbReference type="InterPro" id="IPR016024">
    <property type="entry name" value="ARM-type_fold"/>
</dbReference>
<feature type="domain" description="DUF2428" evidence="3">
    <location>
        <begin position="110"/>
        <end position="364"/>
    </location>
</feature>
<organism evidence="4">
    <name type="scientific">Timema cristinae</name>
    <name type="common">Walking stick</name>
    <dbReference type="NCBI Taxonomy" id="61476"/>
    <lineage>
        <taxon>Eukaryota</taxon>
        <taxon>Metazoa</taxon>
        <taxon>Ecdysozoa</taxon>
        <taxon>Arthropoda</taxon>
        <taxon>Hexapoda</taxon>
        <taxon>Insecta</taxon>
        <taxon>Pterygota</taxon>
        <taxon>Neoptera</taxon>
        <taxon>Polyneoptera</taxon>
        <taxon>Phasmatodea</taxon>
        <taxon>Timematodea</taxon>
        <taxon>Timematoidea</taxon>
        <taxon>Timematidae</taxon>
        <taxon>Timema</taxon>
    </lineage>
</organism>
<accession>A0A7R9C8S1</accession>
<dbReference type="InterPro" id="IPR051954">
    <property type="entry name" value="tRNA_methyltransferase_THADA"/>
</dbReference>
<dbReference type="InterPro" id="IPR019442">
    <property type="entry name" value="THADA/TRM732_DUF2428"/>
</dbReference>
<evidence type="ECO:0000256" key="2">
    <source>
        <dbReference type="SAM" id="MobiDB-lite"/>
    </source>
</evidence>
<gene>
    <name evidence="4" type="ORF">TCEB3V08_LOCUS108</name>
</gene>